<dbReference type="Proteomes" id="UP001576784">
    <property type="component" value="Unassembled WGS sequence"/>
</dbReference>
<dbReference type="SUPFAM" id="SSF88697">
    <property type="entry name" value="PUA domain-like"/>
    <property type="match status" value="1"/>
</dbReference>
<dbReference type="RefSeq" id="WP_413261036.1">
    <property type="nucleotide sequence ID" value="NZ_JBHFNR010000003.1"/>
</dbReference>
<name>A0ABV4XI18_9CYAN</name>
<protein>
    <recommendedName>
        <fullName evidence="3">ASCH domain-containing protein</fullName>
    </recommendedName>
</protein>
<accession>A0ABV4XI18</accession>
<evidence type="ECO:0000313" key="1">
    <source>
        <dbReference type="EMBL" id="MFB2891358.1"/>
    </source>
</evidence>
<organism evidence="1 2">
    <name type="scientific">Floridaenema flaviceps BLCC-F50</name>
    <dbReference type="NCBI Taxonomy" id="3153642"/>
    <lineage>
        <taxon>Bacteria</taxon>
        <taxon>Bacillati</taxon>
        <taxon>Cyanobacteriota</taxon>
        <taxon>Cyanophyceae</taxon>
        <taxon>Oscillatoriophycideae</taxon>
        <taxon>Aerosakkonematales</taxon>
        <taxon>Aerosakkonemataceae</taxon>
        <taxon>Floridanema</taxon>
        <taxon>Floridanema flaviceps</taxon>
    </lineage>
</organism>
<gene>
    <name evidence="1" type="ORF">ACE1CI_00270</name>
</gene>
<dbReference type="InterPro" id="IPR015947">
    <property type="entry name" value="PUA-like_sf"/>
</dbReference>
<dbReference type="EMBL" id="JBHFNR010000003">
    <property type="protein sequence ID" value="MFB2891358.1"/>
    <property type="molecule type" value="Genomic_DNA"/>
</dbReference>
<dbReference type="Gene3D" id="2.30.130.30">
    <property type="entry name" value="Hypothetical protein"/>
    <property type="match status" value="1"/>
</dbReference>
<reference evidence="1 2" key="1">
    <citation type="submission" date="2024-09" db="EMBL/GenBank/DDBJ databases">
        <title>Floridaenema gen nov. (Aerosakkonemataceae, Aerosakkonematales ord. nov., Cyanobacteria) from benthic tropical and subtropical fresh waters, with the description of four new species.</title>
        <authorList>
            <person name="Moretto J.A."/>
            <person name="Berthold D.E."/>
            <person name="Lefler F.W."/>
            <person name="Huang I.-S."/>
            <person name="Laughinghouse H. IV."/>
        </authorList>
    </citation>
    <scope>NUCLEOTIDE SEQUENCE [LARGE SCALE GENOMIC DNA]</scope>
    <source>
        <strain evidence="1 2">BLCC-F50</strain>
    </source>
</reference>
<evidence type="ECO:0000313" key="2">
    <source>
        <dbReference type="Proteomes" id="UP001576784"/>
    </source>
</evidence>
<evidence type="ECO:0008006" key="3">
    <source>
        <dbReference type="Google" id="ProtNLM"/>
    </source>
</evidence>
<sequence>MLFTILLLSIKPKYAKQIFETKTKKVELRRVRTRLKEGDIVLVYVSSPAKIFLGSFEVEDVIESKASRKELKKFWNQFQDCAGISQQEFNSYYEGASVIVGILIKNIVLFESPVELERLQEKLSYLRPPQSYRYLEEKEYEIIKALGEAKTAIMTDQENLE</sequence>
<keyword evidence="2" id="KW-1185">Reference proteome</keyword>
<proteinExistence type="predicted"/>
<comment type="caution">
    <text evidence="1">The sequence shown here is derived from an EMBL/GenBank/DDBJ whole genome shotgun (WGS) entry which is preliminary data.</text>
</comment>